<proteinExistence type="predicted"/>
<comment type="caution">
    <text evidence="2">The sequence shown here is derived from an EMBL/GenBank/DDBJ whole genome shotgun (WGS) entry which is preliminary data.</text>
</comment>
<dbReference type="PANTHER" id="PTHR39158:SF1">
    <property type="entry name" value="DNAJ HOMOLOG SUBFAMILY C MEMBER 28"/>
    <property type="match status" value="1"/>
</dbReference>
<dbReference type="PROSITE" id="PS50238">
    <property type="entry name" value="RHOGAP"/>
    <property type="match status" value="1"/>
</dbReference>
<organism evidence="2 3">
    <name type="scientific">Mesobacillus foraminis</name>
    <dbReference type="NCBI Taxonomy" id="279826"/>
    <lineage>
        <taxon>Bacteria</taxon>
        <taxon>Bacillati</taxon>
        <taxon>Bacillota</taxon>
        <taxon>Bacilli</taxon>
        <taxon>Bacillales</taxon>
        <taxon>Bacillaceae</taxon>
        <taxon>Mesobacillus</taxon>
    </lineage>
</organism>
<dbReference type="GO" id="GO:0007165">
    <property type="term" value="P:signal transduction"/>
    <property type="evidence" value="ECO:0007669"/>
    <property type="project" value="InterPro"/>
</dbReference>
<name>A0A4R2B9H3_9BACI</name>
<dbReference type="Pfam" id="PF09350">
    <property type="entry name" value="DJC28_CD"/>
    <property type="match status" value="1"/>
</dbReference>
<feature type="domain" description="Rho-GAP" evidence="1">
    <location>
        <begin position="31"/>
        <end position="125"/>
    </location>
</feature>
<accession>A0A4R2B9H3</accession>
<keyword evidence="3" id="KW-1185">Reference proteome</keyword>
<protein>
    <submittedName>
        <fullName evidence="2">Uncharacterized protein DUF1992</fullName>
    </submittedName>
</protein>
<evidence type="ECO:0000313" key="3">
    <source>
        <dbReference type="Proteomes" id="UP000295689"/>
    </source>
</evidence>
<dbReference type="Proteomes" id="UP000295689">
    <property type="component" value="Unassembled WGS sequence"/>
</dbReference>
<evidence type="ECO:0000313" key="2">
    <source>
        <dbReference type="EMBL" id="TCN22264.1"/>
    </source>
</evidence>
<dbReference type="InterPro" id="IPR000198">
    <property type="entry name" value="RhoGAP_dom"/>
</dbReference>
<dbReference type="InterPro" id="IPR052573">
    <property type="entry name" value="DnaJ_C_subfamily_28"/>
</dbReference>
<evidence type="ECO:0000259" key="1">
    <source>
        <dbReference type="PROSITE" id="PS50238"/>
    </source>
</evidence>
<sequence length="125" mass="14478">MDFSMIVAEDRIKKAYEDGEFKNLPGLGKPLKLDDLSGVPEDLRMAYRLMKNAGFTPEENTLRQEVATIEGLIRKCDDSSERERLNEELSQKLLKYNSMISKRGINTNSAMFKNYERKIEQKLLK</sequence>
<dbReference type="InterPro" id="IPR018961">
    <property type="entry name" value="DnaJ_homolog_subfam-C_membr-28"/>
</dbReference>
<dbReference type="AlphaFoldDB" id="A0A4R2B9H3"/>
<dbReference type="EMBL" id="SLVV01000011">
    <property type="protein sequence ID" value="TCN22264.1"/>
    <property type="molecule type" value="Genomic_DNA"/>
</dbReference>
<reference evidence="2 3" key="1">
    <citation type="journal article" date="2015" name="Stand. Genomic Sci.">
        <title>Genomic Encyclopedia of Bacterial and Archaeal Type Strains, Phase III: the genomes of soil and plant-associated and newly described type strains.</title>
        <authorList>
            <person name="Whitman W.B."/>
            <person name="Woyke T."/>
            <person name="Klenk H.P."/>
            <person name="Zhou Y."/>
            <person name="Lilburn T.G."/>
            <person name="Beck B.J."/>
            <person name="De Vos P."/>
            <person name="Vandamme P."/>
            <person name="Eisen J.A."/>
            <person name="Garrity G."/>
            <person name="Hugenholtz P."/>
            <person name="Kyrpides N.C."/>
        </authorList>
    </citation>
    <scope>NUCLEOTIDE SEQUENCE [LARGE SCALE GENOMIC DNA]</scope>
    <source>
        <strain evidence="2 3">CV53</strain>
    </source>
</reference>
<dbReference type="PANTHER" id="PTHR39158">
    <property type="entry name" value="OS08G0560600 PROTEIN"/>
    <property type="match status" value="1"/>
</dbReference>
<gene>
    <name evidence="2" type="ORF">EV146_111101</name>
</gene>
<dbReference type="RefSeq" id="WP_132010010.1">
    <property type="nucleotide sequence ID" value="NZ_JABUHM010000013.1"/>
</dbReference>